<feature type="region of interest" description="Disordered" evidence="1">
    <location>
        <begin position="153"/>
        <end position="207"/>
    </location>
</feature>
<evidence type="ECO:0000256" key="1">
    <source>
        <dbReference type="SAM" id="MobiDB-lite"/>
    </source>
</evidence>
<evidence type="ECO:0000313" key="3">
    <source>
        <dbReference type="Proteomes" id="UP000006591"/>
    </source>
</evidence>
<proteinExistence type="predicted"/>
<evidence type="ECO:0000313" key="2">
    <source>
        <dbReference type="EnsemblPlants" id="ONIVA02G36750.1"/>
    </source>
</evidence>
<organism evidence="2">
    <name type="scientific">Oryza nivara</name>
    <name type="common">Indian wild rice</name>
    <name type="synonym">Oryza sativa f. spontanea</name>
    <dbReference type="NCBI Taxonomy" id="4536"/>
    <lineage>
        <taxon>Eukaryota</taxon>
        <taxon>Viridiplantae</taxon>
        <taxon>Streptophyta</taxon>
        <taxon>Embryophyta</taxon>
        <taxon>Tracheophyta</taxon>
        <taxon>Spermatophyta</taxon>
        <taxon>Magnoliopsida</taxon>
        <taxon>Liliopsida</taxon>
        <taxon>Poales</taxon>
        <taxon>Poaceae</taxon>
        <taxon>BOP clade</taxon>
        <taxon>Oryzoideae</taxon>
        <taxon>Oryzeae</taxon>
        <taxon>Oryzinae</taxon>
        <taxon>Oryza</taxon>
    </lineage>
</organism>
<dbReference type="AlphaFoldDB" id="A0A0E0GDL5"/>
<reference evidence="2" key="1">
    <citation type="submission" date="2015-04" db="UniProtKB">
        <authorList>
            <consortium name="EnsemblPlants"/>
        </authorList>
    </citation>
    <scope>IDENTIFICATION</scope>
    <source>
        <strain evidence="2">SL10</strain>
    </source>
</reference>
<feature type="compositionally biased region" description="Basic and acidic residues" evidence="1">
    <location>
        <begin position="69"/>
        <end position="81"/>
    </location>
</feature>
<feature type="region of interest" description="Disordered" evidence="1">
    <location>
        <begin position="15"/>
        <end position="139"/>
    </location>
</feature>
<evidence type="ECO:0008006" key="4">
    <source>
        <dbReference type="Google" id="ProtNLM"/>
    </source>
</evidence>
<feature type="compositionally biased region" description="Basic and acidic residues" evidence="1">
    <location>
        <begin position="19"/>
        <end position="41"/>
    </location>
</feature>
<feature type="compositionally biased region" description="Basic residues" evidence="1">
    <location>
        <begin position="173"/>
        <end position="183"/>
    </location>
</feature>
<dbReference type="Proteomes" id="UP000006591">
    <property type="component" value="Chromosome 2"/>
</dbReference>
<reference evidence="2" key="2">
    <citation type="submission" date="2018-04" db="EMBL/GenBank/DDBJ databases">
        <title>OnivRS2 (Oryza nivara Reference Sequence Version 2).</title>
        <authorList>
            <person name="Zhang J."/>
            <person name="Kudrna D."/>
            <person name="Lee S."/>
            <person name="Talag J."/>
            <person name="Rajasekar S."/>
            <person name="Welchert J."/>
            <person name="Hsing Y.-I."/>
            <person name="Wing R.A."/>
        </authorList>
    </citation>
    <scope>NUCLEOTIDE SEQUENCE [LARGE SCALE GENOMIC DNA]</scope>
    <source>
        <strain evidence="2">SL10</strain>
    </source>
</reference>
<dbReference type="Gramene" id="ONIVA02G36750.1">
    <property type="protein sequence ID" value="ONIVA02G36750.1"/>
    <property type="gene ID" value="ONIVA02G36750"/>
</dbReference>
<dbReference type="HOGENOM" id="CLU_1356604_0_0_1"/>
<accession>A0A0E0GDL5</accession>
<dbReference type="EnsemblPlants" id="ONIVA02G36750.1">
    <property type="protein sequence ID" value="ONIVA02G36750.1"/>
    <property type="gene ID" value="ONIVA02G36750"/>
</dbReference>
<sequence length="207" mass="21764">MEIDGVGIDLLAPTLDLGDYERSQRHRADGGHRRSKADGGRQRTVGGGGGSSCSVRAESVPPAAAVSGHRREQRGGDRRAPIVESQEGQRGIRAAATRTRESPRSGTGDGEAGAGVIQPGGDGDDGEAGARRDGIDCNDDDIQIQAAAWMAEDASTVNRRPAGVGGCGGHELPRRRPPQRRSRQGQVPPYPVPHRRRRDDLDDAGGA</sequence>
<protein>
    <recommendedName>
        <fullName evidence="4">DUF834 domain-containing protein</fullName>
    </recommendedName>
</protein>
<name>A0A0E0GDL5_ORYNI</name>
<feature type="compositionally biased region" description="Gly residues" evidence="1">
    <location>
        <begin position="107"/>
        <end position="121"/>
    </location>
</feature>
<keyword evidence="3" id="KW-1185">Reference proteome</keyword>